<evidence type="ECO:0000256" key="7">
    <source>
        <dbReference type="ARBA" id="ARBA00022917"/>
    </source>
</evidence>
<evidence type="ECO:0000256" key="4">
    <source>
        <dbReference type="ARBA" id="ARBA00022598"/>
    </source>
</evidence>
<dbReference type="PROSITE" id="PS51447">
    <property type="entry name" value="FDX_ACB"/>
    <property type="match status" value="1"/>
</dbReference>
<dbReference type="GO" id="GO:0006432">
    <property type="term" value="P:phenylalanyl-tRNA aminoacylation"/>
    <property type="evidence" value="ECO:0007669"/>
    <property type="project" value="TreeGrafter"/>
</dbReference>
<dbReference type="OrthoDB" id="4457at2759"/>
<protein>
    <recommendedName>
        <fullName evidence="3">phenylalanine--tRNA ligase</fullName>
        <ecNumber evidence="3">6.1.1.20</ecNumber>
    </recommendedName>
    <alternativeName>
        <fullName evidence="11">Phenylalanyl-tRNA synthetase</fullName>
    </alternativeName>
</protein>
<evidence type="ECO:0000256" key="6">
    <source>
        <dbReference type="ARBA" id="ARBA00022840"/>
    </source>
</evidence>
<dbReference type="SUPFAM" id="SSF55681">
    <property type="entry name" value="Class II aaRS and biotin synthetases"/>
    <property type="match status" value="1"/>
</dbReference>
<proteinExistence type="inferred from homology"/>
<keyword evidence="16" id="KW-1185">Reference proteome</keyword>
<feature type="domain" description="FDX-ACB" evidence="14">
    <location>
        <begin position="328"/>
        <end position="374"/>
    </location>
</feature>
<comment type="catalytic activity">
    <reaction evidence="12">
        <text>tRNA(Phe) + L-phenylalanine + ATP = L-phenylalanyl-tRNA(Phe) + AMP + diphosphate + H(+)</text>
        <dbReference type="Rhea" id="RHEA:19413"/>
        <dbReference type="Rhea" id="RHEA-COMP:9668"/>
        <dbReference type="Rhea" id="RHEA-COMP:9699"/>
        <dbReference type="ChEBI" id="CHEBI:15378"/>
        <dbReference type="ChEBI" id="CHEBI:30616"/>
        <dbReference type="ChEBI" id="CHEBI:33019"/>
        <dbReference type="ChEBI" id="CHEBI:58095"/>
        <dbReference type="ChEBI" id="CHEBI:78442"/>
        <dbReference type="ChEBI" id="CHEBI:78531"/>
        <dbReference type="ChEBI" id="CHEBI:456215"/>
        <dbReference type="EC" id="6.1.1.20"/>
    </reaction>
</comment>
<evidence type="ECO:0000256" key="8">
    <source>
        <dbReference type="ARBA" id="ARBA00022946"/>
    </source>
</evidence>
<accession>A0A9P6DZX4</accession>
<dbReference type="PANTHER" id="PTHR11538">
    <property type="entry name" value="PHENYLALANYL-TRNA SYNTHETASE"/>
    <property type="match status" value="1"/>
</dbReference>
<keyword evidence="10" id="KW-0030">Aminoacyl-tRNA synthetase</keyword>
<evidence type="ECO:0000256" key="1">
    <source>
        <dbReference type="ARBA" id="ARBA00004305"/>
    </source>
</evidence>
<evidence type="ECO:0000256" key="10">
    <source>
        <dbReference type="ARBA" id="ARBA00023146"/>
    </source>
</evidence>
<dbReference type="GO" id="GO:0000049">
    <property type="term" value="F:tRNA binding"/>
    <property type="evidence" value="ECO:0007669"/>
    <property type="project" value="InterPro"/>
</dbReference>
<evidence type="ECO:0000256" key="11">
    <source>
        <dbReference type="ARBA" id="ARBA00031194"/>
    </source>
</evidence>
<keyword evidence="5" id="KW-0547">Nucleotide-binding</keyword>
<dbReference type="InterPro" id="IPR002319">
    <property type="entry name" value="Phenylalanyl-tRNA_Synthase"/>
</dbReference>
<dbReference type="InterPro" id="IPR006195">
    <property type="entry name" value="aa-tRNA-synth_II"/>
</dbReference>
<evidence type="ECO:0000256" key="2">
    <source>
        <dbReference type="ARBA" id="ARBA00008226"/>
    </source>
</evidence>
<evidence type="ECO:0000256" key="9">
    <source>
        <dbReference type="ARBA" id="ARBA00023128"/>
    </source>
</evidence>
<evidence type="ECO:0000313" key="16">
    <source>
        <dbReference type="Proteomes" id="UP000886523"/>
    </source>
</evidence>
<evidence type="ECO:0000259" key="14">
    <source>
        <dbReference type="PROSITE" id="PS51447"/>
    </source>
</evidence>
<dbReference type="InterPro" id="IPR045864">
    <property type="entry name" value="aa-tRNA-synth_II/BPL/LPL"/>
</dbReference>
<dbReference type="PANTHER" id="PTHR11538:SF41">
    <property type="entry name" value="PHENYLALANINE--TRNA LIGASE, MITOCHONDRIAL"/>
    <property type="match status" value="1"/>
</dbReference>
<dbReference type="InterPro" id="IPR005121">
    <property type="entry name" value="Fdx_antiC-bd"/>
</dbReference>
<dbReference type="Gene3D" id="3.30.930.10">
    <property type="entry name" value="Bira Bifunctional Protein, Domain 2"/>
    <property type="match status" value="1"/>
</dbReference>
<comment type="subcellular location">
    <subcellularLocation>
        <location evidence="1">Mitochondrion matrix</location>
    </subcellularLocation>
</comment>
<dbReference type="GO" id="GO:0004826">
    <property type="term" value="F:phenylalanine-tRNA ligase activity"/>
    <property type="evidence" value="ECO:0007669"/>
    <property type="project" value="UniProtKB-EC"/>
</dbReference>
<dbReference type="EMBL" id="MU128914">
    <property type="protein sequence ID" value="KAF9519967.1"/>
    <property type="molecule type" value="Genomic_DNA"/>
</dbReference>
<dbReference type="GO" id="GO:0005759">
    <property type="term" value="C:mitochondrial matrix"/>
    <property type="evidence" value="ECO:0007669"/>
    <property type="project" value="UniProtKB-SubCell"/>
</dbReference>
<dbReference type="Gene3D" id="3.30.70.380">
    <property type="entry name" value="Ferrodoxin-fold anticodon-binding domain"/>
    <property type="match status" value="1"/>
</dbReference>
<sequence>MRSILGRLHLPRFCHAHRTGRGIATQKFANKRPTGIIQVDGAEYPADSWTNVTPTILSKIPLRLHLQPNHPLGIIRSLIEAQFPSFAYLNSLSPIVSTHQNFDELGFPPDHSGRSVTDTYYLNQNTLLRTHTSAHEIDTFRQGHEKWLLTADVYRRDEIDATHSPVFHQVEGARTFSVSQSEMDALKEENETLRARLASTNIFIEDDTKITPTNPWQDTHHPAHAELVATNLKHHLNSLIYRLFSPSYEVEVFFRGKWLEILGCGVVKQRTLDLAGVPNRISWAFGLGLERIAMVLFSIPDIRLFWSTDPRFLDQFKQGEITSFQPYSRFPSCYKDVSFWNAGKDHERIHDNDFCDVVRDVAGNLVEDVKLVSD</sequence>
<gene>
    <name evidence="15" type="ORF">BS47DRAFT_1336229</name>
</gene>
<keyword evidence="6" id="KW-0067">ATP-binding</keyword>
<evidence type="ECO:0000313" key="15">
    <source>
        <dbReference type="EMBL" id="KAF9519967.1"/>
    </source>
</evidence>
<keyword evidence="8" id="KW-0809">Transit peptide</keyword>
<dbReference type="Proteomes" id="UP000886523">
    <property type="component" value="Unassembled WGS sequence"/>
</dbReference>
<evidence type="ECO:0000256" key="5">
    <source>
        <dbReference type="ARBA" id="ARBA00022741"/>
    </source>
</evidence>
<dbReference type="InterPro" id="IPR036690">
    <property type="entry name" value="Fdx_antiC-bd_sf"/>
</dbReference>
<dbReference type="Pfam" id="PF01409">
    <property type="entry name" value="tRNA-synt_2d"/>
    <property type="match status" value="2"/>
</dbReference>
<dbReference type="PROSITE" id="PS50862">
    <property type="entry name" value="AA_TRNA_LIGASE_II"/>
    <property type="match status" value="1"/>
</dbReference>
<name>A0A9P6DZX4_9AGAM</name>
<evidence type="ECO:0000259" key="13">
    <source>
        <dbReference type="PROSITE" id="PS50862"/>
    </source>
</evidence>
<comment type="caution">
    <text evidence="15">The sequence shown here is derived from an EMBL/GenBank/DDBJ whole genome shotgun (WGS) entry which is preliminary data.</text>
</comment>
<evidence type="ECO:0000256" key="12">
    <source>
        <dbReference type="ARBA" id="ARBA00049255"/>
    </source>
</evidence>
<keyword evidence="7" id="KW-0648">Protein biosynthesis</keyword>
<dbReference type="EC" id="6.1.1.20" evidence="3"/>
<keyword evidence="4" id="KW-0436">Ligase</keyword>
<evidence type="ECO:0000256" key="3">
    <source>
        <dbReference type="ARBA" id="ARBA00012814"/>
    </source>
</evidence>
<dbReference type="GO" id="GO:0005524">
    <property type="term" value="F:ATP binding"/>
    <property type="evidence" value="ECO:0007669"/>
    <property type="project" value="UniProtKB-KW"/>
</dbReference>
<keyword evidence="9" id="KW-0496">Mitochondrion</keyword>
<reference evidence="15" key="1">
    <citation type="journal article" date="2020" name="Nat. Commun.">
        <title>Large-scale genome sequencing of mycorrhizal fungi provides insights into the early evolution of symbiotic traits.</title>
        <authorList>
            <person name="Miyauchi S."/>
            <person name="Kiss E."/>
            <person name="Kuo A."/>
            <person name="Drula E."/>
            <person name="Kohler A."/>
            <person name="Sanchez-Garcia M."/>
            <person name="Morin E."/>
            <person name="Andreopoulos B."/>
            <person name="Barry K.W."/>
            <person name="Bonito G."/>
            <person name="Buee M."/>
            <person name="Carver A."/>
            <person name="Chen C."/>
            <person name="Cichocki N."/>
            <person name="Clum A."/>
            <person name="Culley D."/>
            <person name="Crous P.W."/>
            <person name="Fauchery L."/>
            <person name="Girlanda M."/>
            <person name="Hayes R.D."/>
            <person name="Keri Z."/>
            <person name="LaButti K."/>
            <person name="Lipzen A."/>
            <person name="Lombard V."/>
            <person name="Magnuson J."/>
            <person name="Maillard F."/>
            <person name="Murat C."/>
            <person name="Nolan M."/>
            <person name="Ohm R.A."/>
            <person name="Pangilinan J."/>
            <person name="Pereira M.F."/>
            <person name="Perotto S."/>
            <person name="Peter M."/>
            <person name="Pfister S."/>
            <person name="Riley R."/>
            <person name="Sitrit Y."/>
            <person name="Stielow J.B."/>
            <person name="Szollosi G."/>
            <person name="Zifcakova L."/>
            <person name="Stursova M."/>
            <person name="Spatafora J.W."/>
            <person name="Tedersoo L."/>
            <person name="Vaario L.M."/>
            <person name="Yamada A."/>
            <person name="Yan M."/>
            <person name="Wang P."/>
            <person name="Xu J."/>
            <person name="Bruns T."/>
            <person name="Baldrian P."/>
            <person name="Vilgalys R."/>
            <person name="Dunand C."/>
            <person name="Henrissat B."/>
            <person name="Grigoriev I.V."/>
            <person name="Hibbett D."/>
            <person name="Nagy L.G."/>
            <person name="Martin F.M."/>
        </authorList>
    </citation>
    <scope>NUCLEOTIDE SEQUENCE</scope>
    <source>
        <strain evidence="15">UP504</strain>
    </source>
</reference>
<organism evidence="15 16">
    <name type="scientific">Hydnum rufescens UP504</name>
    <dbReference type="NCBI Taxonomy" id="1448309"/>
    <lineage>
        <taxon>Eukaryota</taxon>
        <taxon>Fungi</taxon>
        <taxon>Dikarya</taxon>
        <taxon>Basidiomycota</taxon>
        <taxon>Agaricomycotina</taxon>
        <taxon>Agaricomycetes</taxon>
        <taxon>Cantharellales</taxon>
        <taxon>Hydnaceae</taxon>
        <taxon>Hydnum</taxon>
    </lineage>
</organism>
<feature type="domain" description="Aminoacyl-transfer RNA synthetases class-II family profile" evidence="13">
    <location>
        <begin position="73"/>
        <end position="310"/>
    </location>
</feature>
<comment type="similarity">
    <text evidence="2">Belongs to the class-II aminoacyl-tRNA synthetase family.</text>
</comment>
<dbReference type="SUPFAM" id="SSF54991">
    <property type="entry name" value="Anticodon-binding domain of PheRS"/>
    <property type="match status" value="1"/>
</dbReference>
<dbReference type="AlphaFoldDB" id="A0A9P6DZX4"/>